<accession>A0A429ZJY4</accession>
<protein>
    <submittedName>
        <fullName evidence="5">Acyl-CoA thioesterase</fullName>
    </submittedName>
</protein>
<dbReference type="Gene3D" id="3.10.129.10">
    <property type="entry name" value="Hotdog Thioesterase"/>
    <property type="match status" value="1"/>
</dbReference>
<dbReference type="EMBL" id="NGJU01000017">
    <property type="protein sequence ID" value="RST93973.1"/>
    <property type="molecule type" value="Genomic_DNA"/>
</dbReference>
<dbReference type="InterPro" id="IPR040170">
    <property type="entry name" value="Cytosol_ACT"/>
</dbReference>
<dbReference type="RefSeq" id="WP_126781097.1">
    <property type="nucleotide sequence ID" value="NZ_NGJU01000017.1"/>
</dbReference>
<dbReference type="PROSITE" id="PS51770">
    <property type="entry name" value="HOTDOG_ACOT"/>
    <property type="match status" value="1"/>
</dbReference>
<sequence length="178" mass="19954">MQPLDNPTKYWRESRVIQTHRVFPTDLNSHGTLFGGKLMALIDDTASISITRHCRRNSVTASTDRLDFLHPIGENHSVCVETFVSGTGTKSMETFAKIIGEDLISGERYLAATCFMTFVAVASKEKPEADFAVPAVQPETNEEIMICAGYEERRAHGLKEKAFHEKFSKTVSLNIPWM</sequence>
<dbReference type="GeneID" id="98568900"/>
<dbReference type="GO" id="GO:0006637">
    <property type="term" value="P:acyl-CoA metabolic process"/>
    <property type="evidence" value="ECO:0007669"/>
    <property type="project" value="TreeGrafter"/>
</dbReference>
<dbReference type="PANTHER" id="PTHR11049">
    <property type="entry name" value="ACYL COENZYME A THIOESTER HYDROLASE"/>
    <property type="match status" value="1"/>
</dbReference>
<proteinExistence type="inferred from homology"/>
<dbReference type="GO" id="GO:0009062">
    <property type="term" value="P:fatty acid catabolic process"/>
    <property type="evidence" value="ECO:0007669"/>
    <property type="project" value="TreeGrafter"/>
</dbReference>
<evidence type="ECO:0000313" key="5">
    <source>
        <dbReference type="EMBL" id="RST93973.1"/>
    </source>
</evidence>
<keyword evidence="2 3" id="KW-0378">Hydrolase</keyword>
<dbReference type="PANTHER" id="PTHR11049:SF24">
    <property type="entry name" value="CYTOSOLIC ACYL COENZYME A THIOESTER HYDROLASE"/>
    <property type="match status" value="1"/>
</dbReference>
<gene>
    <name evidence="5" type="ORF">CBF35_10990</name>
</gene>
<evidence type="ECO:0000256" key="3">
    <source>
        <dbReference type="PROSITE-ProRule" id="PRU01106"/>
    </source>
</evidence>
<dbReference type="SUPFAM" id="SSF54637">
    <property type="entry name" value="Thioesterase/thiol ester dehydrase-isomerase"/>
    <property type="match status" value="1"/>
</dbReference>
<evidence type="ECO:0000313" key="6">
    <source>
        <dbReference type="Proteomes" id="UP000287239"/>
    </source>
</evidence>
<name>A0A429ZJY4_9ENTE</name>
<dbReference type="AlphaFoldDB" id="A0A429ZJY4"/>
<keyword evidence="6" id="KW-1185">Reference proteome</keyword>
<dbReference type="InterPro" id="IPR006683">
    <property type="entry name" value="Thioestr_dom"/>
</dbReference>
<dbReference type="GO" id="GO:0005829">
    <property type="term" value="C:cytosol"/>
    <property type="evidence" value="ECO:0007669"/>
    <property type="project" value="TreeGrafter"/>
</dbReference>
<dbReference type="InterPro" id="IPR033120">
    <property type="entry name" value="HOTDOG_ACOT"/>
</dbReference>
<reference evidence="5 6" key="1">
    <citation type="submission" date="2017-05" db="EMBL/GenBank/DDBJ databases">
        <title>Vagococcus spp. assemblies.</title>
        <authorList>
            <person name="Gulvik C.A."/>
        </authorList>
    </citation>
    <scope>NUCLEOTIDE SEQUENCE [LARGE SCALE GENOMIC DNA]</scope>
    <source>
        <strain evidence="5 6">NCFB 2777</strain>
    </source>
</reference>
<evidence type="ECO:0000259" key="4">
    <source>
        <dbReference type="PROSITE" id="PS51770"/>
    </source>
</evidence>
<dbReference type="CDD" id="cd03442">
    <property type="entry name" value="BFIT_BACH"/>
    <property type="match status" value="1"/>
</dbReference>
<dbReference type="Pfam" id="PF03061">
    <property type="entry name" value="4HBT"/>
    <property type="match status" value="1"/>
</dbReference>
<comment type="similarity">
    <text evidence="1">Belongs to the acyl coenzyme A hydrolase family.</text>
</comment>
<comment type="caution">
    <text evidence="5">The sequence shown here is derived from an EMBL/GenBank/DDBJ whole genome shotgun (WGS) entry which is preliminary data.</text>
</comment>
<feature type="domain" description="HotDog ACOT-type" evidence="4">
    <location>
        <begin position="12"/>
        <end position="124"/>
    </location>
</feature>
<evidence type="ECO:0000256" key="1">
    <source>
        <dbReference type="ARBA" id="ARBA00010458"/>
    </source>
</evidence>
<dbReference type="OrthoDB" id="9791628at2"/>
<evidence type="ECO:0000256" key="2">
    <source>
        <dbReference type="ARBA" id="ARBA00022801"/>
    </source>
</evidence>
<dbReference type="Proteomes" id="UP000287239">
    <property type="component" value="Unassembled WGS sequence"/>
</dbReference>
<dbReference type="InterPro" id="IPR029069">
    <property type="entry name" value="HotDog_dom_sf"/>
</dbReference>
<dbReference type="GO" id="GO:0052816">
    <property type="term" value="F:long-chain fatty acyl-CoA hydrolase activity"/>
    <property type="evidence" value="ECO:0007669"/>
    <property type="project" value="TreeGrafter"/>
</dbReference>
<organism evidence="5 6">
    <name type="scientific">Vagococcus salmoninarum</name>
    <dbReference type="NCBI Taxonomy" id="2739"/>
    <lineage>
        <taxon>Bacteria</taxon>
        <taxon>Bacillati</taxon>
        <taxon>Bacillota</taxon>
        <taxon>Bacilli</taxon>
        <taxon>Lactobacillales</taxon>
        <taxon>Enterococcaceae</taxon>
        <taxon>Vagococcus</taxon>
    </lineage>
</organism>